<evidence type="ECO:0000259" key="2">
    <source>
        <dbReference type="PROSITE" id="PS50025"/>
    </source>
</evidence>
<keyword evidence="7" id="KW-1185">Reference proteome</keyword>
<protein>
    <recommendedName>
        <fullName evidence="2">Laminin G domain-containing protein</fullName>
    </recommendedName>
</protein>
<dbReference type="Proteomes" id="UP000677228">
    <property type="component" value="Unassembled WGS sequence"/>
</dbReference>
<evidence type="ECO:0000313" key="6">
    <source>
        <dbReference type="EMBL" id="CAF4309828.1"/>
    </source>
</evidence>
<comment type="caution">
    <text evidence="3">The sequence shown here is derived from an EMBL/GenBank/DDBJ whole genome shotgun (WGS) entry which is preliminary data.</text>
</comment>
<dbReference type="AlphaFoldDB" id="A0A814JJN5"/>
<dbReference type="OrthoDB" id="88467at2759"/>
<dbReference type="Proteomes" id="UP000663829">
    <property type="component" value="Unassembled WGS sequence"/>
</dbReference>
<evidence type="ECO:0000256" key="1">
    <source>
        <dbReference type="PROSITE-ProRule" id="PRU00122"/>
    </source>
</evidence>
<dbReference type="PANTHER" id="PTHR15036:SF85">
    <property type="entry name" value="SP2353, ISOFORM A"/>
    <property type="match status" value="1"/>
</dbReference>
<dbReference type="PANTHER" id="PTHR15036">
    <property type="entry name" value="PIKACHURIN-LIKE PROTEIN"/>
    <property type="match status" value="1"/>
</dbReference>
<dbReference type="EMBL" id="CAJNOK010036494">
    <property type="protein sequence ID" value="CAF1523027.1"/>
    <property type="molecule type" value="Genomic_DNA"/>
</dbReference>
<sequence length="177" mass="21073">MTALSQSRNYFNLSLKTKLLFGLIFYIGQLNDTHPALYDRYLSLTVNNGYVEFSYKLQSNRNAIILKSKQRIDDGQWHRIEIRRIARYATLKIDNENLIQKIARNIKRSSNLTFDSDGYLYMGGYRRLCVHYPEHYCQPFQGCIQSFRIDKRHLNMIQDEKSIYTLNKRQTIRTCEI</sequence>
<dbReference type="PROSITE" id="PS50025">
    <property type="entry name" value="LAM_G_DOMAIN"/>
    <property type="match status" value="1"/>
</dbReference>
<reference evidence="3" key="1">
    <citation type="submission" date="2021-02" db="EMBL/GenBank/DDBJ databases">
        <authorList>
            <person name="Nowell W R."/>
        </authorList>
    </citation>
    <scope>NUCLEOTIDE SEQUENCE</scope>
</reference>
<dbReference type="Proteomes" id="UP000681722">
    <property type="component" value="Unassembled WGS sequence"/>
</dbReference>
<feature type="domain" description="Laminin G" evidence="2">
    <location>
        <begin position="1"/>
        <end position="175"/>
    </location>
</feature>
<dbReference type="InterPro" id="IPR013320">
    <property type="entry name" value="ConA-like_dom_sf"/>
</dbReference>
<gene>
    <name evidence="3" type="ORF">GPM918_LOCUS15660</name>
    <name evidence="4" type="ORF">OVA965_LOCUS37875</name>
    <name evidence="5" type="ORF">SRO942_LOCUS15660</name>
    <name evidence="6" type="ORF">TMI583_LOCUS38999</name>
</gene>
<accession>A0A814JJN5</accession>
<evidence type="ECO:0000313" key="5">
    <source>
        <dbReference type="EMBL" id="CAF3809025.1"/>
    </source>
</evidence>
<evidence type="ECO:0000313" key="7">
    <source>
        <dbReference type="Proteomes" id="UP000663829"/>
    </source>
</evidence>
<evidence type="ECO:0000313" key="4">
    <source>
        <dbReference type="EMBL" id="CAF1523027.1"/>
    </source>
</evidence>
<dbReference type="SMART" id="SM00282">
    <property type="entry name" value="LamG"/>
    <property type="match status" value="1"/>
</dbReference>
<dbReference type="EMBL" id="CAJNOQ010003972">
    <property type="protein sequence ID" value="CAF1038649.1"/>
    <property type="molecule type" value="Genomic_DNA"/>
</dbReference>
<dbReference type="CDD" id="cd00110">
    <property type="entry name" value="LamG"/>
    <property type="match status" value="1"/>
</dbReference>
<comment type="caution">
    <text evidence="1">Lacks conserved residue(s) required for the propagation of feature annotation.</text>
</comment>
<dbReference type="GO" id="GO:0016020">
    <property type="term" value="C:membrane"/>
    <property type="evidence" value="ECO:0007669"/>
    <property type="project" value="UniProtKB-SubCell"/>
</dbReference>
<dbReference type="InterPro" id="IPR001791">
    <property type="entry name" value="Laminin_G"/>
</dbReference>
<dbReference type="EMBL" id="CAJOBC010003972">
    <property type="protein sequence ID" value="CAF3809025.1"/>
    <property type="molecule type" value="Genomic_DNA"/>
</dbReference>
<dbReference type="Pfam" id="PF00054">
    <property type="entry name" value="Laminin_G_1"/>
    <property type="match status" value="1"/>
</dbReference>
<evidence type="ECO:0000313" key="3">
    <source>
        <dbReference type="EMBL" id="CAF1038649.1"/>
    </source>
</evidence>
<proteinExistence type="predicted"/>
<dbReference type="InterPro" id="IPR050372">
    <property type="entry name" value="Neurexin-related_CASP"/>
</dbReference>
<dbReference type="SUPFAM" id="SSF49899">
    <property type="entry name" value="Concanavalin A-like lectins/glucanases"/>
    <property type="match status" value="1"/>
</dbReference>
<dbReference type="Gene3D" id="2.60.120.200">
    <property type="match status" value="1"/>
</dbReference>
<dbReference type="EMBL" id="CAJOBA010058646">
    <property type="protein sequence ID" value="CAF4309828.1"/>
    <property type="molecule type" value="Genomic_DNA"/>
</dbReference>
<dbReference type="Proteomes" id="UP000682733">
    <property type="component" value="Unassembled WGS sequence"/>
</dbReference>
<organism evidence="3 7">
    <name type="scientific">Didymodactylos carnosus</name>
    <dbReference type="NCBI Taxonomy" id="1234261"/>
    <lineage>
        <taxon>Eukaryota</taxon>
        <taxon>Metazoa</taxon>
        <taxon>Spiralia</taxon>
        <taxon>Gnathifera</taxon>
        <taxon>Rotifera</taxon>
        <taxon>Eurotatoria</taxon>
        <taxon>Bdelloidea</taxon>
        <taxon>Philodinida</taxon>
        <taxon>Philodinidae</taxon>
        <taxon>Didymodactylos</taxon>
    </lineage>
</organism>
<name>A0A814JJN5_9BILA</name>